<proteinExistence type="predicted"/>
<organism evidence="2 3">
    <name type="scientific">Flexivirga oryzae</name>
    <dbReference type="NCBI Taxonomy" id="1794944"/>
    <lineage>
        <taxon>Bacteria</taxon>
        <taxon>Bacillati</taxon>
        <taxon>Actinomycetota</taxon>
        <taxon>Actinomycetes</taxon>
        <taxon>Micrococcales</taxon>
        <taxon>Dermacoccaceae</taxon>
        <taxon>Flexivirga</taxon>
    </lineage>
</organism>
<keyword evidence="3" id="KW-1185">Reference proteome</keyword>
<evidence type="ECO:0000313" key="3">
    <source>
        <dbReference type="Proteomes" id="UP000559182"/>
    </source>
</evidence>
<dbReference type="RefSeq" id="WP_183321466.1">
    <property type="nucleotide sequence ID" value="NZ_JACHVQ010000002.1"/>
</dbReference>
<feature type="transmembrane region" description="Helical" evidence="1">
    <location>
        <begin position="62"/>
        <end position="82"/>
    </location>
</feature>
<evidence type="ECO:0000313" key="2">
    <source>
        <dbReference type="EMBL" id="MBB2893107.1"/>
    </source>
</evidence>
<keyword evidence="1" id="KW-0812">Transmembrane</keyword>
<accession>A0A839N759</accession>
<sequence>MGLTPHEERQIHEIEESLLESDPGFAERMHRLLRPHRKLVVAGLCLLVLVVVLVVSRPENPTVTVAGTAAAAFLAGWCLGQVRSADPRVVIRRTRAVALRAGRTGLRPVRWVSRRLSRRL</sequence>
<dbReference type="AlphaFoldDB" id="A0A839N759"/>
<name>A0A839N759_9MICO</name>
<dbReference type="Pfam" id="PF11239">
    <property type="entry name" value="DUF3040"/>
    <property type="match status" value="1"/>
</dbReference>
<keyword evidence="1" id="KW-1133">Transmembrane helix</keyword>
<feature type="transmembrane region" description="Helical" evidence="1">
    <location>
        <begin position="39"/>
        <end position="56"/>
    </location>
</feature>
<dbReference type="Proteomes" id="UP000559182">
    <property type="component" value="Unassembled WGS sequence"/>
</dbReference>
<evidence type="ECO:0008006" key="4">
    <source>
        <dbReference type="Google" id="ProtNLM"/>
    </source>
</evidence>
<reference evidence="2 3" key="1">
    <citation type="submission" date="2020-08" db="EMBL/GenBank/DDBJ databases">
        <title>Sequencing the genomes of 1000 actinobacteria strains.</title>
        <authorList>
            <person name="Klenk H.-P."/>
        </authorList>
    </citation>
    <scope>NUCLEOTIDE SEQUENCE [LARGE SCALE GENOMIC DNA]</scope>
    <source>
        <strain evidence="2 3">DSM 105369</strain>
    </source>
</reference>
<dbReference type="EMBL" id="JACHVQ010000002">
    <property type="protein sequence ID" value="MBB2893107.1"/>
    <property type="molecule type" value="Genomic_DNA"/>
</dbReference>
<dbReference type="InterPro" id="IPR021401">
    <property type="entry name" value="DUF3040"/>
</dbReference>
<keyword evidence="1" id="KW-0472">Membrane</keyword>
<comment type="caution">
    <text evidence="2">The sequence shown here is derived from an EMBL/GenBank/DDBJ whole genome shotgun (WGS) entry which is preliminary data.</text>
</comment>
<gene>
    <name evidence="2" type="ORF">FHU39_003125</name>
</gene>
<protein>
    <recommendedName>
        <fullName evidence="4">DUF3040 domain-containing protein</fullName>
    </recommendedName>
</protein>
<evidence type="ECO:0000256" key="1">
    <source>
        <dbReference type="SAM" id="Phobius"/>
    </source>
</evidence>